<dbReference type="EMBL" id="MKHE01000015">
    <property type="protein sequence ID" value="OWK07855.1"/>
    <property type="molecule type" value="Genomic_DNA"/>
</dbReference>
<keyword evidence="3" id="KW-1185">Reference proteome</keyword>
<evidence type="ECO:0000313" key="3">
    <source>
        <dbReference type="Proteomes" id="UP000242450"/>
    </source>
</evidence>
<evidence type="ECO:0000313" key="2">
    <source>
        <dbReference type="EMBL" id="OWK07855.1"/>
    </source>
</evidence>
<comment type="caution">
    <text evidence="2">The sequence shown here is derived from an EMBL/GenBank/DDBJ whole genome shotgun (WGS) entry which is preliminary data.</text>
</comment>
<reference evidence="2 3" key="1">
    <citation type="journal article" date="2018" name="Mol. Genet. Genomics">
        <title>The red deer Cervus elaphus genome CerEla1.0: sequencing, annotating, genes, and chromosomes.</title>
        <authorList>
            <person name="Bana N.A."/>
            <person name="Nyiri A."/>
            <person name="Nagy J."/>
            <person name="Frank K."/>
            <person name="Nagy T."/>
            <person name="Steger V."/>
            <person name="Schiller M."/>
            <person name="Lakatos P."/>
            <person name="Sugar L."/>
            <person name="Horn P."/>
            <person name="Barta E."/>
            <person name="Orosz L."/>
        </authorList>
    </citation>
    <scope>NUCLEOTIDE SEQUENCE [LARGE SCALE GENOMIC DNA]</scope>
    <source>
        <strain evidence="2">Hungarian</strain>
    </source>
</reference>
<organism evidence="2 3">
    <name type="scientific">Cervus elaphus hippelaphus</name>
    <name type="common">European red deer</name>
    <dbReference type="NCBI Taxonomy" id="46360"/>
    <lineage>
        <taxon>Eukaryota</taxon>
        <taxon>Metazoa</taxon>
        <taxon>Chordata</taxon>
        <taxon>Craniata</taxon>
        <taxon>Vertebrata</taxon>
        <taxon>Euteleostomi</taxon>
        <taxon>Mammalia</taxon>
        <taxon>Eutheria</taxon>
        <taxon>Laurasiatheria</taxon>
        <taxon>Artiodactyla</taxon>
        <taxon>Ruminantia</taxon>
        <taxon>Pecora</taxon>
        <taxon>Cervidae</taxon>
        <taxon>Cervinae</taxon>
        <taxon>Cervus</taxon>
    </lineage>
</organism>
<dbReference type="AlphaFoldDB" id="A0A212CPQ5"/>
<accession>A0A212CPQ5</accession>
<protein>
    <submittedName>
        <fullName evidence="2">Uncharacterized protein</fullName>
    </submittedName>
</protein>
<gene>
    <name evidence="2" type="ORF">Celaphus_00008534</name>
</gene>
<name>A0A212CPQ5_CEREH</name>
<sequence>MLPGPARAPKSLPGAAPGPGPAADWTTPGDPAVSRDEIGSGGAACAPALALYAEPPAGPLTMGGASALALGRS</sequence>
<proteinExistence type="predicted"/>
<feature type="region of interest" description="Disordered" evidence="1">
    <location>
        <begin position="1"/>
        <end position="39"/>
    </location>
</feature>
<dbReference type="Proteomes" id="UP000242450">
    <property type="component" value="Chromosome 15"/>
</dbReference>
<evidence type="ECO:0000256" key="1">
    <source>
        <dbReference type="SAM" id="MobiDB-lite"/>
    </source>
</evidence>